<dbReference type="Proteomes" id="UP001157109">
    <property type="component" value="Unassembled WGS sequence"/>
</dbReference>
<evidence type="ECO:0000256" key="2">
    <source>
        <dbReference type="ARBA" id="ARBA00022771"/>
    </source>
</evidence>
<protein>
    <recommendedName>
        <fullName evidence="7">Zinc finger DksA/TraR C4-type domain-containing protein</fullName>
    </recommendedName>
</protein>
<dbReference type="SUPFAM" id="SSF109635">
    <property type="entry name" value="DnaK suppressor protein DksA, alpha-hairpin domain"/>
    <property type="match status" value="1"/>
</dbReference>
<evidence type="ECO:0000256" key="3">
    <source>
        <dbReference type="ARBA" id="ARBA00022833"/>
    </source>
</evidence>
<evidence type="ECO:0000256" key="1">
    <source>
        <dbReference type="ARBA" id="ARBA00022723"/>
    </source>
</evidence>
<feature type="zinc finger region" description="dksA C4-type" evidence="4">
    <location>
        <begin position="110"/>
        <end position="134"/>
    </location>
</feature>
<gene>
    <name evidence="8" type="ORF">GCM10025862_09810</name>
</gene>
<name>A0ABQ6HMX1_9MICO</name>
<dbReference type="PROSITE" id="PS01102">
    <property type="entry name" value="ZF_DKSA_1"/>
    <property type="match status" value="1"/>
</dbReference>
<evidence type="ECO:0000256" key="5">
    <source>
        <dbReference type="SAM" id="Coils"/>
    </source>
</evidence>
<evidence type="ECO:0000259" key="7">
    <source>
        <dbReference type="Pfam" id="PF01258"/>
    </source>
</evidence>
<organism evidence="8 9">
    <name type="scientific">Arsenicicoccus piscis</name>
    <dbReference type="NCBI Taxonomy" id="673954"/>
    <lineage>
        <taxon>Bacteria</taxon>
        <taxon>Bacillati</taxon>
        <taxon>Actinomycetota</taxon>
        <taxon>Actinomycetes</taxon>
        <taxon>Micrococcales</taxon>
        <taxon>Intrasporangiaceae</taxon>
        <taxon>Arsenicicoccus</taxon>
    </lineage>
</organism>
<keyword evidence="1" id="KW-0479">Metal-binding</keyword>
<keyword evidence="5" id="KW-0175">Coiled coil</keyword>
<keyword evidence="3" id="KW-0862">Zinc</keyword>
<feature type="domain" description="Zinc finger DksA/TraR C4-type" evidence="7">
    <location>
        <begin position="109"/>
        <end position="135"/>
    </location>
</feature>
<feature type="region of interest" description="Disordered" evidence="6">
    <location>
        <begin position="1"/>
        <end position="24"/>
    </location>
</feature>
<dbReference type="PANTHER" id="PTHR33823:SF2">
    <property type="entry name" value="RNA POLYMERASE-BINDING TRANSCRIPTION FACTOR DKSA"/>
    <property type="match status" value="1"/>
</dbReference>
<dbReference type="Pfam" id="PF01258">
    <property type="entry name" value="zf-dskA_traR"/>
    <property type="match status" value="1"/>
</dbReference>
<proteinExistence type="predicted"/>
<dbReference type="InterPro" id="IPR000962">
    <property type="entry name" value="Znf_DskA_TraR"/>
</dbReference>
<dbReference type="EMBL" id="BSUJ01000001">
    <property type="protein sequence ID" value="GMA18960.1"/>
    <property type="molecule type" value="Genomic_DNA"/>
</dbReference>
<dbReference type="InterPro" id="IPR020458">
    <property type="entry name" value="Znf_DskA_TraR_CS"/>
</dbReference>
<evidence type="ECO:0000256" key="4">
    <source>
        <dbReference type="PROSITE-ProRule" id="PRU00510"/>
    </source>
</evidence>
<dbReference type="PANTHER" id="PTHR33823">
    <property type="entry name" value="RNA POLYMERASE-BINDING TRANSCRIPTION FACTOR DKSA-RELATED"/>
    <property type="match status" value="1"/>
</dbReference>
<reference evidence="9" key="1">
    <citation type="journal article" date="2019" name="Int. J. Syst. Evol. Microbiol.">
        <title>The Global Catalogue of Microorganisms (GCM) 10K type strain sequencing project: providing services to taxonomists for standard genome sequencing and annotation.</title>
        <authorList>
            <consortium name="The Broad Institute Genomics Platform"/>
            <consortium name="The Broad Institute Genome Sequencing Center for Infectious Disease"/>
            <person name="Wu L."/>
            <person name="Ma J."/>
        </authorList>
    </citation>
    <scope>NUCLEOTIDE SEQUENCE [LARGE SCALE GENOMIC DNA]</scope>
    <source>
        <strain evidence="9">NBRC 105830</strain>
    </source>
</reference>
<keyword evidence="2" id="KW-0863">Zinc-finger</keyword>
<evidence type="ECO:0000256" key="6">
    <source>
        <dbReference type="SAM" id="MobiDB-lite"/>
    </source>
</evidence>
<evidence type="ECO:0000313" key="9">
    <source>
        <dbReference type="Proteomes" id="UP001157109"/>
    </source>
</evidence>
<dbReference type="PROSITE" id="PS51128">
    <property type="entry name" value="ZF_DKSA_2"/>
    <property type="match status" value="1"/>
</dbReference>
<comment type="caution">
    <text evidence="8">The sequence shown here is derived from an EMBL/GenBank/DDBJ whole genome shotgun (WGS) entry which is preliminary data.</text>
</comment>
<feature type="coiled-coil region" evidence="5">
    <location>
        <begin position="25"/>
        <end position="59"/>
    </location>
</feature>
<dbReference type="InterPro" id="IPR037187">
    <property type="entry name" value="DnaK_N"/>
</dbReference>
<sequence length="141" mass="15175">MAVKQGTQRKGAAAGKDDGSDDWSAAEIAEHHALLEAELDRLTAELARAEAGLNGLIRDTQDMAGDDQADVGSKAIEREHEVAVAQNTRDMLAQTKHALDRLEANQHSVCESCGGTIPKLRVQAFPRATLCVTCKANQKNR</sequence>
<dbReference type="RefSeq" id="WP_241442822.1">
    <property type="nucleotide sequence ID" value="NZ_BSUJ01000001.1"/>
</dbReference>
<dbReference type="Gene3D" id="1.20.120.910">
    <property type="entry name" value="DksA, coiled-coil domain"/>
    <property type="match status" value="1"/>
</dbReference>
<keyword evidence="9" id="KW-1185">Reference proteome</keyword>
<evidence type="ECO:0000313" key="8">
    <source>
        <dbReference type="EMBL" id="GMA18960.1"/>
    </source>
</evidence>
<accession>A0ABQ6HMX1</accession>